<dbReference type="Pfam" id="PF09451">
    <property type="entry name" value="ATG27"/>
    <property type="match status" value="1"/>
</dbReference>
<dbReference type="PANTHER" id="PTHR15071:SF13">
    <property type="entry name" value="AUTOPHAGY-RELATED PROTEIN 27"/>
    <property type="match status" value="1"/>
</dbReference>
<feature type="domain" description="MRH" evidence="20">
    <location>
        <begin position="21"/>
        <end position="173"/>
    </location>
</feature>
<dbReference type="InterPro" id="IPR018939">
    <property type="entry name" value="Autophagy-rel_prot_27"/>
</dbReference>
<evidence type="ECO:0000256" key="9">
    <source>
        <dbReference type="ARBA" id="ARBA00022729"/>
    </source>
</evidence>
<evidence type="ECO:0000256" key="5">
    <source>
        <dbReference type="ARBA" id="ARBA00005363"/>
    </source>
</evidence>
<dbReference type="Gene3D" id="2.70.130.10">
    <property type="entry name" value="Mannose-6-phosphate receptor binding domain"/>
    <property type="match status" value="1"/>
</dbReference>
<name>A0ABP0EKM6_9ASCO</name>
<evidence type="ECO:0000256" key="16">
    <source>
        <dbReference type="ARBA" id="ARBA00023157"/>
    </source>
</evidence>
<evidence type="ECO:0000256" key="10">
    <source>
        <dbReference type="ARBA" id="ARBA00022927"/>
    </source>
</evidence>
<dbReference type="PROSITE" id="PS51914">
    <property type="entry name" value="MRH"/>
    <property type="match status" value="1"/>
</dbReference>
<comment type="subcellular location">
    <subcellularLocation>
        <location evidence="2">Cytoplasmic vesicle membrane</location>
        <topology evidence="2">Single-pass type I membrane protein</topology>
    </subcellularLocation>
    <subcellularLocation>
        <location evidence="4">Golgi apparatus membrane</location>
        <topology evidence="4">Single-pass type I membrane protein</topology>
    </subcellularLocation>
    <subcellularLocation>
        <location evidence="1">Mitochondrion membrane</location>
        <topology evidence="1">Single-pass membrane protein</topology>
    </subcellularLocation>
    <subcellularLocation>
        <location evidence="3">Preautophagosomal structure membrane</location>
        <topology evidence="3">Single-pass type I membrane protein</topology>
    </subcellularLocation>
</comment>
<evidence type="ECO:0000256" key="15">
    <source>
        <dbReference type="ARBA" id="ARBA00023136"/>
    </source>
</evidence>
<evidence type="ECO:0000256" key="7">
    <source>
        <dbReference type="ARBA" id="ARBA00022448"/>
    </source>
</evidence>
<evidence type="ECO:0000256" key="18">
    <source>
        <dbReference type="SAM" id="Phobius"/>
    </source>
</evidence>
<keyword evidence="7" id="KW-0813">Transport</keyword>
<keyword evidence="11 18" id="KW-1133">Transmembrane helix</keyword>
<keyword evidence="9 19" id="KW-0732">Signal</keyword>
<keyword evidence="16" id="KW-1015">Disulfide bond</keyword>
<keyword evidence="15 18" id="KW-0472">Membrane</keyword>
<evidence type="ECO:0000256" key="3">
    <source>
        <dbReference type="ARBA" id="ARBA00004472"/>
    </source>
</evidence>
<evidence type="ECO:0000259" key="20">
    <source>
        <dbReference type="PROSITE" id="PS51914"/>
    </source>
</evidence>
<dbReference type="InterPro" id="IPR009011">
    <property type="entry name" value="Man6P_isomerase_rcpt-bd_dom_sf"/>
</dbReference>
<reference evidence="21 22" key="1">
    <citation type="submission" date="2024-01" db="EMBL/GenBank/DDBJ databases">
        <authorList>
            <consortium name="Genoscope - CEA"/>
            <person name="William W."/>
        </authorList>
    </citation>
    <scope>NUCLEOTIDE SEQUENCE [LARGE SCALE GENOMIC DNA]</scope>
    <source>
        <strain evidence="21 22">29B2s-10</strain>
    </source>
</reference>
<feature type="transmembrane region" description="Helical" evidence="18">
    <location>
        <begin position="199"/>
        <end position="223"/>
    </location>
</feature>
<dbReference type="EMBL" id="OZ004260">
    <property type="protein sequence ID" value="CAK7921376.1"/>
    <property type="molecule type" value="Genomic_DNA"/>
</dbReference>
<evidence type="ECO:0000256" key="2">
    <source>
        <dbReference type="ARBA" id="ARBA00004358"/>
    </source>
</evidence>
<evidence type="ECO:0000313" key="22">
    <source>
        <dbReference type="Proteomes" id="UP001497600"/>
    </source>
</evidence>
<keyword evidence="8 18" id="KW-0812">Transmembrane</keyword>
<evidence type="ECO:0000256" key="8">
    <source>
        <dbReference type="ARBA" id="ARBA00022692"/>
    </source>
</evidence>
<accession>A0ABP0EKM6</accession>
<evidence type="ECO:0000256" key="11">
    <source>
        <dbReference type="ARBA" id="ARBA00022989"/>
    </source>
</evidence>
<keyword evidence="22" id="KW-1185">Reference proteome</keyword>
<feature type="chain" id="PRO_5045239503" description="Autophagy-related protein 27" evidence="19">
    <location>
        <begin position="21"/>
        <end position="274"/>
    </location>
</feature>
<sequence>MVKTSHIFGFLALLAKSVLAVDCSASELSRYNIEQLKGIHSIVEEKETPPTKTKTTWYVGVCEPAKDEATKKCPADSEICGITEVLINDKYTLTQVISFDSKLTKNYETISDAKGGVRVVYKDATWGPEKLEAKLTFTCPSEDSSDDKDVFKVKNWDGKSLVIEVISNAGCIKDKENDSKKGDGDKKGNDGKEDKGESWGWFTWIFIFMVLFLSIYIIGGAWFQYHKSNAIDFQSALREVLENFIELLSGLPNFIKEIVEKVTGNSNRGGYSAV</sequence>
<protein>
    <recommendedName>
        <fullName evidence="6">Autophagy-related protein 27</fullName>
    </recommendedName>
</protein>
<evidence type="ECO:0000256" key="17">
    <source>
        <dbReference type="ARBA" id="ARBA00023329"/>
    </source>
</evidence>
<evidence type="ECO:0000256" key="13">
    <source>
        <dbReference type="ARBA" id="ARBA00023034"/>
    </source>
</evidence>
<evidence type="ECO:0000256" key="6">
    <source>
        <dbReference type="ARBA" id="ARBA00013776"/>
    </source>
</evidence>
<evidence type="ECO:0000256" key="12">
    <source>
        <dbReference type="ARBA" id="ARBA00023006"/>
    </source>
</evidence>
<organism evidence="21 22">
    <name type="scientific">[Candida] anglica</name>
    <dbReference type="NCBI Taxonomy" id="148631"/>
    <lineage>
        <taxon>Eukaryota</taxon>
        <taxon>Fungi</taxon>
        <taxon>Dikarya</taxon>
        <taxon>Ascomycota</taxon>
        <taxon>Saccharomycotina</taxon>
        <taxon>Pichiomycetes</taxon>
        <taxon>Debaryomycetaceae</taxon>
        <taxon>Kurtzmaniella</taxon>
    </lineage>
</organism>
<proteinExistence type="inferred from homology"/>
<comment type="similarity">
    <text evidence="5">Belongs to the ATG27 family.</text>
</comment>
<evidence type="ECO:0000256" key="4">
    <source>
        <dbReference type="ARBA" id="ARBA00004614"/>
    </source>
</evidence>
<keyword evidence="14" id="KW-0496">Mitochondrion</keyword>
<feature type="signal peptide" evidence="19">
    <location>
        <begin position="1"/>
        <end position="20"/>
    </location>
</feature>
<evidence type="ECO:0000256" key="14">
    <source>
        <dbReference type="ARBA" id="ARBA00023128"/>
    </source>
</evidence>
<keyword evidence="17" id="KW-0968">Cytoplasmic vesicle</keyword>
<evidence type="ECO:0000256" key="1">
    <source>
        <dbReference type="ARBA" id="ARBA00004304"/>
    </source>
</evidence>
<keyword evidence="13" id="KW-0333">Golgi apparatus</keyword>
<keyword evidence="12" id="KW-0072">Autophagy</keyword>
<dbReference type="Proteomes" id="UP001497600">
    <property type="component" value="Chromosome H"/>
</dbReference>
<keyword evidence="10" id="KW-0653">Protein transport</keyword>
<dbReference type="PANTHER" id="PTHR15071">
    <property type="entry name" value="MANNOSE-6-PHOSPHATE RECEPTOR FAMILY MEMBER"/>
    <property type="match status" value="1"/>
</dbReference>
<evidence type="ECO:0000256" key="19">
    <source>
        <dbReference type="SAM" id="SignalP"/>
    </source>
</evidence>
<gene>
    <name evidence="21" type="primary">ATG27</name>
    <name evidence="21" type="ORF">CAAN4_H13476</name>
</gene>
<evidence type="ECO:0000313" key="21">
    <source>
        <dbReference type="EMBL" id="CAK7921376.1"/>
    </source>
</evidence>
<dbReference type="InterPro" id="IPR044865">
    <property type="entry name" value="MRH_dom"/>
</dbReference>